<dbReference type="InterPro" id="IPR016181">
    <property type="entry name" value="Acyl_CoA_acyltransferase"/>
</dbReference>
<keyword evidence="3" id="KW-1185">Reference proteome</keyword>
<protein>
    <submittedName>
        <fullName evidence="2">GNAT family N-acetyltransferase</fullName>
    </submittedName>
</protein>
<evidence type="ECO:0000313" key="3">
    <source>
        <dbReference type="Proteomes" id="UP001139028"/>
    </source>
</evidence>
<dbReference type="GO" id="GO:0016747">
    <property type="term" value="F:acyltransferase activity, transferring groups other than amino-acyl groups"/>
    <property type="evidence" value="ECO:0007669"/>
    <property type="project" value="InterPro"/>
</dbReference>
<sequence>MISCNNSHLLVVEIEHNIIATGYAQIRNSKISLEHEQHSYFGFMYVSPKYRGQGINPRLIEELISWSNHKGIFDIYLDVYAKNDSAIKAYKKAGFEPSLVEMKLSIK</sequence>
<reference evidence="2" key="1">
    <citation type="journal article" date="2022" name="Arch. Microbiol.">
        <title>Microbulbifer okhotskensis sp. nov., isolated from a deep bottom sediment of the Okhotsk Sea.</title>
        <authorList>
            <person name="Romanenko L."/>
            <person name="Kurilenko V."/>
            <person name="Otstavnykh N."/>
            <person name="Velansky P."/>
            <person name="Isaeva M."/>
            <person name="Mikhailov V."/>
        </authorList>
    </citation>
    <scope>NUCLEOTIDE SEQUENCE</scope>
    <source>
        <strain evidence="2">OS29</strain>
    </source>
</reference>
<dbReference type="Pfam" id="PF00583">
    <property type="entry name" value="Acetyltransf_1"/>
    <property type="match status" value="1"/>
</dbReference>
<accession>A0A9X2ESM0</accession>
<dbReference type="EMBL" id="JALBWM010000335">
    <property type="protein sequence ID" value="MCO1337074.1"/>
    <property type="molecule type" value="Genomic_DNA"/>
</dbReference>
<dbReference type="Proteomes" id="UP001139028">
    <property type="component" value="Unassembled WGS sequence"/>
</dbReference>
<dbReference type="AlphaFoldDB" id="A0A9X2ESM0"/>
<dbReference type="Gene3D" id="3.40.630.30">
    <property type="match status" value="1"/>
</dbReference>
<dbReference type="RefSeq" id="WP_252473286.1">
    <property type="nucleotide sequence ID" value="NZ_JALBWM010000335.1"/>
</dbReference>
<feature type="domain" description="N-acetyltransferase" evidence="1">
    <location>
        <begin position="1"/>
        <end position="107"/>
    </location>
</feature>
<dbReference type="CDD" id="cd04301">
    <property type="entry name" value="NAT_SF"/>
    <property type="match status" value="1"/>
</dbReference>
<name>A0A9X2ESM0_9GAMM</name>
<evidence type="ECO:0000259" key="1">
    <source>
        <dbReference type="PROSITE" id="PS51186"/>
    </source>
</evidence>
<dbReference type="PROSITE" id="PS51186">
    <property type="entry name" value="GNAT"/>
    <property type="match status" value="1"/>
</dbReference>
<gene>
    <name evidence="2" type="ORF">MO867_22380</name>
</gene>
<evidence type="ECO:0000313" key="2">
    <source>
        <dbReference type="EMBL" id="MCO1337074.1"/>
    </source>
</evidence>
<dbReference type="InterPro" id="IPR000182">
    <property type="entry name" value="GNAT_dom"/>
</dbReference>
<dbReference type="SUPFAM" id="SSF55729">
    <property type="entry name" value="Acyl-CoA N-acyltransferases (Nat)"/>
    <property type="match status" value="1"/>
</dbReference>
<proteinExistence type="predicted"/>
<comment type="caution">
    <text evidence="2">The sequence shown here is derived from an EMBL/GenBank/DDBJ whole genome shotgun (WGS) entry which is preliminary data.</text>
</comment>
<organism evidence="2 3">
    <name type="scientific">Microbulbifer okhotskensis</name>
    <dbReference type="NCBI Taxonomy" id="2926617"/>
    <lineage>
        <taxon>Bacteria</taxon>
        <taxon>Pseudomonadati</taxon>
        <taxon>Pseudomonadota</taxon>
        <taxon>Gammaproteobacteria</taxon>
        <taxon>Cellvibrionales</taxon>
        <taxon>Microbulbiferaceae</taxon>
        <taxon>Microbulbifer</taxon>
    </lineage>
</organism>
<dbReference type="PANTHER" id="PTHR43072">
    <property type="entry name" value="N-ACETYLTRANSFERASE"/>
    <property type="match status" value="1"/>
</dbReference>